<dbReference type="AlphaFoldDB" id="A0A6A6XPG8"/>
<sequence length="166" mass="17949">MAPVSDLACPPALRLPSRQPLPTSTGVRLGARVGASRSASRVMVSLRRDTVTARTAPQFQESGYPRPADVLSRTGDSQRLWIVAPSYGVWGVAARHVHRAWGLTVSFHRSSCALARPCMTGVGLSSLLSTTSSSRRTQMPPVITVNRSDSRRRGRSLMSLSPMTVH</sequence>
<evidence type="ECO:0000313" key="3">
    <source>
        <dbReference type="Proteomes" id="UP000799757"/>
    </source>
</evidence>
<dbReference type="Proteomes" id="UP000799757">
    <property type="component" value="Unassembled WGS sequence"/>
</dbReference>
<feature type="region of interest" description="Disordered" evidence="1">
    <location>
        <begin position="147"/>
        <end position="166"/>
    </location>
</feature>
<name>A0A6A6XPG8_9PLEO</name>
<organism evidence="2 3">
    <name type="scientific">Melanomma pulvis-pyrius CBS 109.77</name>
    <dbReference type="NCBI Taxonomy" id="1314802"/>
    <lineage>
        <taxon>Eukaryota</taxon>
        <taxon>Fungi</taxon>
        <taxon>Dikarya</taxon>
        <taxon>Ascomycota</taxon>
        <taxon>Pezizomycotina</taxon>
        <taxon>Dothideomycetes</taxon>
        <taxon>Pleosporomycetidae</taxon>
        <taxon>Pleosporales</taxon>
        <taxon>Melanommataceae</taxon>
        <taxon>Melanomma</taxon>
    </lineage>
</organism>
<protein>
    <submittedName>
        <fullName evidence="2">Uncharacterized protein</fullName>
    </submittedName>
</protein>
<reference evidence="2" key="1">
    <citation type="journal article" date="2020" name="Stud. Mycol.">
        <title>101 Dothideomycetes genomes: a test case for predicting lifestyles and emergence of pathogens.</title>
        <authorList>
            <person name="Haridas S."/>
            <person name="Albert R."/>
            <person name="Binder M."/>
            <person name="Bloem J."/>
            <person name="Labutti K."/>
            <person name="Salamov A."/>
            <person name="Andreopoulos B."/>
            <person name="Baker S."/>
            <person name="Barry K."/>
            <person name="Bills G."/>
            <person name="Bluhm B."/>
            <person name="Cannon C."/>
            <person name="Castanera R."/>
            <person name="Culley D."/>
            <person name="Daum C."/>
            <person name="Ezra D."/>
            <person name="Gonzalez J."/>
            <person name="Henrissat B."/>
            <person name="Kuo A."/>
            <person name="Liang C."/>
            <person name="Lipzen A."/>
            <person name="Lutzoni F."/>
            <person name="Magnuson J."/>
            <person name="Mondo S."/>
            <person name="Nolan M."/>
            <person name="Ohm R."/>
            <person name="Pangilinan J."/>
            <person name="Park H.-J."/>
            <person name="Ramirez L."/>
            <person name="Alfaro M."/>
            <person name="Sun H."/>
            <person name="Tritt A."/>
            <person name="Yoshinaga Y."/>
            <person name="Zwiers L.-H."/>
            <person name="Turgeon B."/>
            <person name="Goodwin S."/>
            <person name="Spatafora J."/>
            <person name="Crous P."/>
            <person name="Grigoriev I."/>
        </authorList>
    </citation>
    <scope>NUCLEOTIDE SEQUENCE</scope>
    <source>
        <strain evidence="2">CBS 109.77</strain>
    </source>
</reference>
<proteinExistence type="predicted"/>
<evidence type="ECO:0000256" key="1">
    <source>
        <dbReference type="SAM" id="MobiDB-lite"/>
    </source>
</evidence>
<accession>A0A6A6XPG8</accession>
<evidence type="ECO:0000313" key="2">
    <source>
        <dbReference type="EMBL" id="KAF2798446.1"/>
    </source>
</evidence>
<gene>
    <name evidence="2" type="ORF">K505DRAFT_107243</name>
</gene>
<keyword evidence="3" id="KW-1185">Reference proteome</keyword>
<dbReference type="EMBL" id="MU001784">
    <property type="protein sequence ID" value="KAF2798446.1"/>
    <property type="molecule type" value="Genomic_DNA"/>
</dbReference>
<feature type="compositionally biased region" description="Low complexity" evidence="1">
    <location>
        <begin position="156"/>
        <end position="166"/>
    </location>
</feature>